<evidence type="ECO:0000256" key="1">
    <source>
        <dbReference type="SAM" id="MobiDB-lite"/>
    </source>
</evidence>
<evidence type="ECO:0000313" key="3">
    <source>
        <dbReference type="Proteomes" id="UP001059489"/>
    </source>
</evidence>
<keyword evidence="3" id="KW-1185">Reference proteome</keyword>
<sequence>MKCDHGSPTVRCPGSGHPVASTAAPAPYVRRRGYCPACGRQHAVTTHGHMYVHTTRQEHLPMTTPSNPYSQPAPIPGAYGAFPPFGRPPADPPAAPQASGGVGTIHDGVLHLDYSDETIRHQALELAVHYTHRRQLTDGPKYTLEVAELFRAYLTDGTVPQ</sequence>
<accession>A0A976U9R6</accession>
<name>A0A976U9R6_9CAUD</name>
<protein>
    <submittedName>
        <fullName evidence="2">Uncharacterized protein</fullName>
    </submittedName>
</protein>
<dbReference type="Proteomes" id="UP001059489">
    <property type="component" value="Segment"/>
</dbReference>
<reference evidence="2" key="1">
    <citation type="submission" date="2022-06" db="EMBL/GenBank/DDBJ databases">
        <authorList>
            <person name="Harrison M."/>
            <person name="Anderman E."/>
            <person name="Dini T."/>
            <person name="Eldabh K."/>
            <person name="Frino T."/>
            <person name="Milavec J."/>
            <person name="Profrock V."/>
            <person name="Qyshkollari T."/>
            <person name="Sayed A."/>
            <person name="Virtue R."/>
            <person name="Bieri S.M."/>
            <person name="Bultje S."/>
            <person name="Chang H."/>
            <person name="Harsh E."/>
            <person name="Harsh J."/>
            <person name="Kok S.K."/>
            <person name="Lacroix V.J."/>
            <person name="McCurdy J.B."/>
            <person name="Nguyen A.V."/>
            <person name="Pastoor E.C."/>
            <person name="Ribbe G.J."/>
            <person name="Schneider L.A."/>
            <person name="Schroeder J.E."/>
            <person name="Steen S.B."/>
            <person name="Stob E.J."/>
            <person name="Sytsema I.L."/>
            <person name="Timmer L.J."/>
            <person name="Tsurho V."/>
            <person name="Van B.A."/>
            <person name="Verhoeven A.R."/>
            <person name="Vroon N.G."/>
            <person name="Wan G."/>
            <person name="Woldt K.M."/>
            <person name="Wertz J.T."/>
            <person name="DeJong R.J."/>
            <person name="Delesalle V.A."/>
            <person name="Garlena R.A."/>
            <person name="Russell D.A."/>
            <person name="Jacobs-Sera D."/>
            <person name="Hatfull G.F."/>
        </authorList>
    </citation>
    <scope>NUCLEOTIDE SEQUENCE</scope>
</reference>
<dbReference type="EMBL" id="ON755186">
    <property type="protein sequence ID" value="UVF61685.1"/>
    <property type="molecule type" value="Genomic_DNA"/>
</dbReference>
<evidence type="ECO:0000313" key="2">
    <source>
        <dbReference type="EMBL" id="UVF61685.1"/>
    </source>
</evidence>
<feature type="region of interest" description="Disordered" evidence="1">
    <location>
        <begin position="1"/>
        <end position="22"/>
    </location>
</feature>
<gene>
    <name evidence="2" type="primary">64</name>
    <name evidence="2" type="ORF">SEA_APUNK_64</name>
</gene>
<organism evidence="2 3">
    <name type="scientific">Gordonia phage APunk</name>
    <dbReference type="NCBI Taxonomy" id="2926082"/>
    <lineage>
        <taxon>Viruses</taxon>
        <taxon>Duplodnaviria</taxon>
        <taxon>Heunggongvirae</taxon>
        <taxon>Uroviricota</taxon>
        <taxon>Caudoviricetes</taxon>
        <taxon>Stackebrandtviridae</taxon>
        <taxon>Schenleyvirinae</taxon>
        <taxon>Zitchvirus</taxon>
        <taxon>Zitchvirus apunk</taxon>
    </lineage>
</organism>
<proteinExistence type="predicted"/>